<evidence type="ECO:0000256" key="1">
    <source>
        <dbReference type="SAM" id="MobiDB-lite"/>
    </source>
</evidence>
<protein>
    <recommendedName>
        <fullName evidence="4">Pol protein</fullName>
    </recommendedName>
</protein>
<feature type="compositionally biased region" description="Polar residues" evidence="1">
    <location>
        <begin position="48"/>
        <end position="58"/>
    </location>
</feature>
<dbReference type="Proteomes" id="UP001162060">
    <property type="component" value="Unassembled WGS sequence"/>
</dbReference>
<gene>
    <name evidence="2" type="ORF">PM001_LOCUS5741</name>
</gene>
<name>A0AAV1TGA9_9STRA</name>
<organism evidence="2 3">
    <name type="scientific">Peronospora matthiolae</name>
    <dbReference type="NCBI Taxonomy" id="2874970"/>
    <lineage>
        <taxon>Eukaryota</taxon>
        <taxon>Sar</taxon>
        <taxon>Stramenopiles</taxon>
        <taxon>Oomycota</taxon>
        <taxon>Peronosporomycetes</taxon>
        <taxon>Peronosporales</taxon>
        <taxon>Peronosporaceae</taxon>
        <taxon>Peronospora</taxon>
    </lineage>
</organism>
<dbReference type="AlphaFoldDB" id="A0AAV1TGA9"/>
<dbReference type="EMBL" id="CAKLBY020000047">
    <property type="protein sequence ID" value="CAK7918179.1"/>
    <property type="molecule type" value="Genomic_DNA"/>
</dbReference>
<feature type="region of interest" description="Disordered" evidence="1">
    <location>
        <begin position="23"/>
        <end position="161"/>
    </location>
</feature>
<feature type="compositionally biased region" description="Basic and acidic residues" evidence="1">
    <location>
        <begin position="102"/>
        <end position="117"/>
    </location>
</feature>
<evidence type="ECO:0008006" key="4">
    <source>
        <dbReference type="Google" id="ProtNLM"/>
    </source>
</evidence>
<comment type="caution">
    <text evidence="2">The sequence shown here is derived from an EMBL/GenBank/DDBJ whole genome shotgun (WGS) entry which is preliminary data.</text>
</comment>
<sequence length="179" mass="19402">MKTHPVFYVGRLKRYVDPQEMTYPHLSNETDGDADCESSVVAEEATGKTDSFLASSDSHTAKVEDSVIEEDSALGARLSAPVALASSRKPSGGHTPDGPSSSHHEDPKSVARLDFRDQSPASSAQRFPPASELQQGRRPQIGGRNRHSYRAPPVSVDAAGNKRFLVGRLLSHRSVKQKL</sequence>
<accession>A0AAV1TGA9</accession>
<reference evidence="2" key="1">
    <citation type="submission" date="2024-01" db="EMBL/GenBank/DDBJ databases">
        <authorList>
            <person name="Webb A."/>
        </authorList>
    </citation>
    <scope>NUCLEOTIDE SEQUENCE</scope>
    <source>
        <strain evidence="2">Pm1</strain>
    </source>
</reference>
<evidence type="ECO:0000313" key="2">
    <source>
        <dbReference type="EMBL" id="CAK7918179.1"/>
    </source>
</evidence>
<proteinExistence type="predicted"/>
<evidence type="ECO:0000313" key="3">
    <source>
        <dbReference type="Proteomes" id="UP001162060"/>
    </source>
</evidence>